<dbReference type="PANTHER" id="PTHR30137">
    <property type="entry name" value="LUCIFERASE-LIKE MONOOXYGENASE"/>
    <property type="match status" value="1"/>
</dbReference>
<sequence>MIRSWIFDLVNISSDDDPINFDVQNCSREYAWHSDLWARAEQLGFHGIFFSEHHFSGARAIPAPGLFAAFVAARTQRLRIGVLGWVLPLWQPWRFLEEVAVLDHLTQGRLEVGVARGSNPAEMAAVGIGESDVVPMFLESLAILERAWQRPGISHRGDYWTYERLQIVPKPLQQPPPIWATARTVNAAREAGKRGHKICTGFLPRQQVVEIFDAYRESAERSGKSVSPNDMAVRRCIFVAETHDLAIRHARAAQAQLPSILDEDIVAGTPEEVADLICSEMRETGANNIVGFFTGNRIDKQSTSTSYDLYGTRVIPILRGGGGCV</sequence>
<dbReference type="SUPFAM" id="SSF51679">
    <property type="entry name" value="Bacterial luciferase-like"/>
    <property type="match status" value="1"/>
</dbReference>
<dbReference type="OrthoDB" id="7055978at2"/>
<evidence type="ECO:0000313" key="7">
    <source>
        <dbReference type="Proteomes" id="UP000192911"/>
    </source>
</evidence>
<dbReference type="PANTHER" id="PTHR30137:SF16">
    <property type="entry name" value="BLL0895 PROTEIN"/>
    <property type="match status" value="1"/>
</dbReference>
<dbReference type="RefSeq" id="WP_085225120.1">
    <property type="nucleotide sequence ID" value="NZ_BSQD01000002.1"/>
</dbReference>
<dbReference type="Gene3D" id="3.20.20.30">
    <property type="entry name" value="Luciferase-like domain"/>
    <property type="match status" value="1"/>
</dbReference>
<dbReference type="AlphaFoldDB" id="A0A1X7D3Z6"/>
<dbReference type="InterPro" id="IPR036661">
    <property type="entry name" value="Luciferase-like_sf"/>
</dbReference>
<evidence type="ECO:0000256" key="3">
    <source>
        <dbReference type="ARBA" id="ARBA00023002"/>
    </source>
</evidence>
<comment type="similarity">
    <text evidence="1">Belongs to the bacterial luciferase oxidoreductase family.</text>
</comment>
<dbReference type="GO" id="GO:0005829">
    <property type="term" value="C:cytosol"/>
    <property type="evidence" value="ECO:0007669"/>
    <property type="project" value="TreeGrafter"/>
</dbReference>
<accession>A0A1X7D3Z6</accession>
<dbReference type="GO" id="GO:0016705">
    <property type="term" value="F:oxidoreductase activity, acting on paired donors, with incorporation or reduction of molecular oxygen"/>
    <property type="evidence" value="ECO:0007669"/>
    <property type="project" value="InterPro"/>
</dbReference>
<dbReference type="Pfam" id="PF00296">
    <property type="entry name" value="Bac_luciferase"/>
    <property type="match status" value="1"/>
</dbReference>
<dbReference type="EMBL" id="FXAH01000002">
    <property type="protein sequence ID" value="SMF08485.1"/>
    <property type="molecule type" value="Genomic_DNA"/>
</dbReference>
<dbReference type="InterPro" id="IPR011251">
    <property type="entry name" value="Luciferase-like_dom"/>
</dbReference>
<feature type="domain" description="Luciferase-like" evidence="5">
    <location>
        <begin position="33"/>
        <end position="254"/>
    </location>
</feature>
<dbReference type="GeneID" id="95552313"/>
<reference evidence="7" key="1">
    <citation type="submission" date="2017-04" db="EMBL/GenBank/DDBJ databases">
        <authorList>
            <person name="Varghese N."/>
            <person name="Submissions S."/>
        </authorList>
    </citation>
    <scope>NUCLEOTIDE SEQUENCE [LARGE SCALE GENOMIC DNA]</scope>
    <source>
        <strain evidence="7">Ballard 720</strain>
    </source>
</reference>
<evidence type="ECO:0000256" key="2">
    <source>
        <dbReference type="ARBA" id="ARBA00022630"/>
    </source>
</evidence>
<evidence type="ECO:0000259" key="5">
    <source>
        <dbReference type="Pfam" id="PF00296"/>
    </source>
</evidence>
<protein>
    <submittedName>
        <fullName evidence="6">Flavin-dependent oxidoreductase, luciferase family (Includes alkanesulfonate monooxygenase SsuD and methylene tetrahydromethanopterin reductase)</fullName>
    </submittedName>
</protein>
<dbReference type="InterPro" id="IPR050766">
    <property type="entry name" value="Bact_Lucif_Oxidored"/>
</dbReference>
<evidence type="ECO:0000256" key="1">
    <source>
        <dbReference type="ARBA" id="ARBA00010426"/>
    </source>
</evidence>
<organism evidence="6 7">
    <name type="scientific">Trinickia caryophylli</name>
    <name type="common">Paraburkholderia caryophylli</name>
    <dbReference type="NCBI Taxonomy" id="28094"/>
    <lineage>
        <taxon>Bacteria</taxon>
        <taxon>Pseudomonadati</taxon>
        <taxon>Pseudomonadota</taxon>
        <taxon>Betaproteobacteria</taxon>
        <taxon>Burkholderiales</taxon>
        <taxon>Burkholderiaceae</taxon>
        <taxon>Trinickia</taxon>
    </lineage>
</organism>
<proteinExistence type="inferred from homology"/>
<dbReference type="STRING" id="28094.SAMN06295900_102365"/>
<keyword evidence="4 6" id="KW-0503">Monooxygenase</keyword>
<evidence type="ECO:0000313" key="6">
    <source>
        <dbReference type="EMBL" id="SMF08485.1"/>
    </source>
</evidence>
<keyword evidence="7" id="KW-1185">Reference proteome</keyword>
<dbReference type="GO" id="GO:0004497">
    <property type="term" value="F:monooxygenase activity"/>
    <property type="evidence" value="ECO:0007669"/>
    <property type="project" value="UniProtKB-KW"/>
</dbReference>
<gene>
    <name evidence="6" type="ORF">SAMN06295900_102365</name>
</gene>
<keyword evidence="3" id="KW-0560">Oxidoreductase</keyword>
<name>A0A1X7D3Z6_TRICW</name>
<evidence type="ECO:0000256" key="4">
    <source>
        <dbReference type="ARBA" id="ARBA00023033"/>
    </source>
</evidence>
<keyword evidence="2" id="KW-0285">Flavoprotein</keyword>
<dbReference type="Proteomes" id="UP000192911">
    <property type="component" value="Unassembled WGS sequence"/>
</dbReference>